<feature type="transmembrane region" description="Helical" evidence="1">
    <location>
        <begin position="38"/>
        <end position="55"/>
    </location>
</feature>
<gene>
    <name evidence="2" type="ORF">ACFFJ8_20570</name>
</gene>
<keyword evidence="1" id="KW-0812">Transmembrane</keyword>
<dbReference type="EMBL" id="JBHLVF010000034">
    <property type="protein sequence ID" value="MFC0393750.1"/>
    <property type="molecule type" value="Genomic_DNA"/>
</dbReference>
<evidence type="ECO:0000313" key="3">
    <source>
        <dbReference type="Proteomes" id="UP001589818"/>
    </source>
</evidence>
<keyword evidence="1" id="KW-0472">Membrane</keyword>
<protein>
    <recommendedName>
        <fullName evidence="4">DUF3899 domain-containing protein</fullName>
    </recommendedName>
</protein>
<dbReference type="RefSeq" id="WP_204820574.1">
    <property type="nucleotide sequence ID" value="NZ_JANHOF010000013.1"/>
</dbReference>
<feature type="transmembrane region" description="Helical" evidence="1">
    <location>
        <begin position="89"/>
        <end position="106"/>
    </location>
</feature>
<keyword evidence="1" id="KW-1133">Transmembrane helix</keyword>
<accession>A0ABV6JCY1</accession>
<evidence type="ECO:0000313" key="2">
    <source>
        <dbReference type="EMBL" id="MFC0393750.1"/>
    </source>
</evidence>
<evidence type="ECO:0000256" key="1">
    <source>
        <dbReference type="SAM" id="Phobius"/>
    </source>
</evidence>
<name>A0ABV6JCY1_9BACL</name>
<feature type="transmembrane region" description="Helical" evidence="1">
    <location>
        <begin position="7"/>
        <end position="26"/>
    </location>
</feature>
<dbReference type="Proteomes" id="UP001589818">
    <property type="component" value="Unassembled WGS sequence"/>
</dbReference>
<proteinExistence type="predicted"/>
<evidence type="ECO:0008006" key="4">
    <source>
        <dbReference type="Google" id="ProtNLM"/>
    </source>
</evidence>
<sequence>MAIWRGLGIIAIFIAAAMVAIIGYFAQYTGLNTDEQHWPEAVALVLAGIIVWFLGKALNAEHVYKPNPDSAAIDAVQAREQHSLLFIRMEYWGPIFALVGVITFFAR</sequence>
<comment type="caution">
    <text evidence="2">The sequence shown here is derived from an EMBL/GenBank/DDBJ whole genome shotgun (WGS) entry which is preliminary data.</text>
</comment>
<keyword evidence="3" id="KW-1185">Reference proteome</keyword>
<reference evidence="2 3" key="1">
    <citation type="submission" date="2024-09" db="EMBL/GenBank/DDBJ databases">
        <authorList>
            <person name="Sun Q."/>
            <person name="Mori K."/>
        </authorList>
    </citation>
    <scope>NUCLEOTIDE SEQUENCE [LARGE SCALE GENOMIC DNA]</scope>
    <source>
        <strain evidence="2 3">CCM 4839</strain>
    </source>
</reference>
<organism evidence="2 3">
    <name type="scientific">Paenibacillus mendelii</name>
    <dbReference type="NCBI Taxonomy" id="206163"/>
    <lineage>
        <taxon>Bacteria</taxon>
        <taxon>Bacillati</taxon>
        <taxon>Bacillota</taxon>
        <taxon>Bacilli</taxon>
        <taxon>Bacillales</taxon>
        <taxon>Paenibacillaceae</taxon>
        <taxon>Paenibacillus</taxon>
    </lineage>
</organism>